<evidence type="ECO:0000256" key="9">
    <source>
        <dbReference type="ARBA" id="ARBA00023065"/>
    </source>
</evidence>
<keyword evidence="11" id="KW-0325">Glycoprotein</keyword>
<reference evidence="18" key="1">
    <citation type="submission" date="2013-02" db="EMBL/GenBank/DDBJ databases">
        <authorList>
            <person name="Hughes D."/>
        </authorList>
    </citation>
    <scope>NUCLEOTIDE SEQUENCE</scope>
    <source>
        <strain>Durham</strain>
        <strain evidence="18">NC isolate 2 -- Noor lab</strain>
    </source>
</reference>
<keyword evidence="15" id="KW-1015">Disulfide bond</keyword>
<evidence type="ECO:0000256" key="11">
    <source>
        <dbReference type="ARBA" id="ARBA00023180"/>
    </source>
</evidence>
<dbReference type="GO" id="GO:0015179">
    <property type="term" value="F:L-amino acid transmembrane transporter activity"/>
    <property type="evidence" value="ECO:0007669"/>
    <property type="project" value="TreeGrafter"/>
</dbReference>
<feature type="disulfide bond" evidence="15">
    <location>
        <begin position="10"/>
        <end position="18"/>
    </location>
</feature>
<keyword evidence="7 16" id="KW-1133">Transmembrane helix</keyword>
<dbReference type="AlphaFoldDB" id="T1GY81"/>
<keyword evidence="18" id="KW-1185">Reference proteome</keyword>
<evidence type="ECO:0000256" key="2">
    <source>
        <dbReference type="ARBA" id="ARBA00006459"/>
    </source>
</evidence>
<evidence type="ECO:0000256" key="13">
    <source>
        <dbReference type="ARBA" id="ARBA00037785"/>
    </source>
</evidence>
<dbReference type="SUPFAM" id="SSF161070">
    <property type="entry name" value="SNF-like"/>
    <property type="match status" value="2"/>
</dbReference>
<dbReference type="GO" id="GO:0005886">
    <property type="term" value="C:plasma membrane"/>
    <property type="evidence" value="ECO:0007669"/>
    <property type="project" value="TreeGrafter"/>
</dbReference>
<dbReference type="HOGENOM" id="CLU_1010359_0_0_1"/>
<dbReference type="EMBL" id="CAQQ02183293">
    <property type="status" value="NOT_ANNOTATED_CDS"/>
    <property type="molecule type" value="Genomic_DNA"/>
</dbReference>
<evidence type="ECO:0000256" key="14">
    <source>
        <dbReference type="ARBA" id="ARBA00040215"/>
    </source>
</evidence>
<comment type="subcellular location">
    <subcellularLocation>
        <location evidence="1">Membrane</location>
        <topology evidence="1">Multi-pass membrane protein</topology>
    </subcellularLocation>
</comment>
<organism evidence="17 18">
    <name type="scientific">Megaselia scalaris</name>
    <name type="common">Humpbacked fly</name>
    <name type="synonym">Phora scalaris</name>
    <dbReference type="NCBI Taxonomy" id="36166"/>
    <lineage>
        <taxon>Eukaryota</taxon>
        <taxon>Metazoa</taxon>
        <taxon>Ecdysozoa</taxon>
        <taxon>Arthropoda</taxon>
        <taxon>Hexapoda</taxon>
        <taxon>Insecta</taxon>
        <taxon>Pterygota</taxon>
        <taxon>Neoptera</taxon>
        <taxon>Endopterygota</taxon>
        <taxon>Diptera</taxon>
        <taxon>Brachycera</taxon>
        <taxon>Muscomorpha</taxon>
        <taxon>Platypezoidea</taxon>
        <taxon>Phoridae</taxon>
        <taxon>Megaseliini</taxon>
        <taxon>Megaselia</taxon>
    </lineage>
</organism>
<evidence type="ECO:0000256" key="16">
    <source>
        <dbReference type="SAM" id="Phobius"/>
    </source>
</evidence>
<dbReference type="PANTHER" id="PTHR11616:SF321">
    <property type="entry name" value="SODIUM-DEPENDENT NUTRIENT AMINO ACID TRANSPORTER 1-RELATED"/>
    <property type="match status" value="1"/>
</dbReference>
<dbReference type="Proteomes" id="UP000015102">
    <property type="component" value="Unassembled WGS sequence"/>
</dbReference>
<feature type="transmembrane region" description="Helical" evidence="16">
    <location>
        <begin position="67"/>
        <end position="86"/>
    </location>
</feature>
<keyword evidence="8" id="KW-0915">Sodium</keyword>
<dbReference type="InterPro" id="IPR037272">
    <property type="entry name" value="SNS_sf"/>
</dbReference>
<evidence type="ECO:0000256" key="8">
    <source>
        <dbReference type="ARBA" id="ARBA00023053"/>
    </source>
</evidence>
<reference evidence="17" key="2">
    <citation type="submission" date="2015-06" db="UniProtKB">
        <authorList>
            <consortium name="EnsemblMetazoa"/>
        </authorList>
    </citation>
    <scope>IDENTIFICATION</scope>
</reference>
<keyword evidence="12" id="KW-0739">Sodium transport</keyword>
<evidence type="ECO:0000256" key="12">
    <source>
        <dbReference type="ARBA" id="ARBA00023201"/>
    </source>
</evidence>
<dbReference type="GO" id="GO:0089718">
    <property type="term" value="P:amino acid import across plasma membrane"/>
    <property type="evidence" value="ECO:0007669"/>
    <property type="project" value="TreeGrafter"/>
</dbReference>
<dbReference type="Pfam" id="PF00209">
    <property type="entry name" value="SNF"/>
    <property type="match status" value="1"/>
</dbReference>
<feature type="transmembrane region" description="Helical" evidence="16">
    <location>
        <begin position="198"/>
        <end position="219"/>
    </location>
</feature>
<dbReference type="InterPro" id="IPR000175">
    <property type="entry name" value="Na/ntran_symport"/>
</dbReference>
<evidence type="ECO:0000256" key="7">
    <source>
        <dbReference type="ARBA" id="ARBA00022989"/>
    </source>
</evidence>
<evidence type="ECO:0000256" key="6">
    <source>
        <dbReference type="ARBA" id="ARBA00022970"/>
    </source>
</evidence>
<evidence type="ECO:0000256" key="1">
    <source>
        <dbReference type="ARBA" id="ARBA00004141"/>
    </source>
</evidence>
<keyword evidence="5" id="KW-0769">Symport</keyword>
<keyword evidence="10 16" id="KW-0472">Membrane</keyword>
<dbReference type="STRING" id="36166.T1GY81"/>
<accession>T1GY81</accession>
<evidence type="ECO:0000256" key="3">
    <source>
        <dbReference type="ARBA" id="ARBA00022448"/>
    </source>
</evidence>
<dbReference type="OMA" id="XTITTTI"/>
<keyword evidence="6" id="KW-0029">Amino-acid transport</keyword>
<name>T1GY81_MEGSC</name>
<evidence type="ECO:0000256" key="10">
    <source>
        <dbReference type="ARBA" id="ARBA00023136"/>
    </source>
</evidence>
<protein>
    <recommendedName>
        <fullName evidence="14">Sodium-dependent nutrient amino acid transporter 1</fullName>
    </recommendedName>
</protein>
<dbReference type="PANTHER" id="PTHR11616">
    <property type="entry name" value="SODIUM/CHLORIDE DEPENDENT TRANSPORTER"/>
    <property type="match status" value="1"/>
</dbReference>
<proteinExistence type="inferred from homology"/>
<evidence type="ECO:0000256" key="4">
    <source>
        <dbReference type="ARBA" id="ARBA00022692"/>
    </source>
</evidence>
<keyword evidence="3" id="KW-0813">Transport</keyword>
<evidence type="ECO:0000256" key="15">
    <source>
        <dbReference type="PIRSR" id="PIRSR600175-2"/>
    </source>
</evidence>
<dbReference type="EMBL" id="CAQQ02183294">
    <property type="status" value="NOT_ANNOTATED_CDS"/>
    <property type="molecule type" value="Genomic_DNA"/>
</dbReference>
<comment type="function">
    <text evidence="13">Unusual broad substrate spectrum amino acid:sodium cotransporter that promotes absorption of the D isomers of essential amino acids. Neutral amino acids are the preferred substrates, especially methionine and phenylalanine.</text>
</comment>
<dbReference type="EnsemblMetazoa" id="MESCA008803-RA">
    <property type="protein sequence ID" value="MESCA008803-PA"/>
    <property type="gene ID" value="MESCA008803"/>
</dbReference>
<evidence type="ECO:0000256" key="5">
    <source>
        <dbReference type="ARBA" id="ARBA00022847"/>
    </source>
</evidence>
<feature type="transmembrane region" description="Helical" evidence="16">
    <location>
        <begin position="92"/>
        <end position="112"/>
    </location>
</feature>
<keyword evidence="4 16" id="KW-0812">Transmembrane</keyword>
<feature type="transmembrane region" description="Helical" evidence="16">
    <location>
        <begin position="156"/>
        <end position="178"/>
    </location>
</feature>
<keyword evidence="9" id="KW-0406">Ion transport</keyword>
<evidence type="ECO:0000313" key="18">
    <source>
        <dbReference type="Proteomes" id="UP000015102"/>
    </source>
</evidence>
<sequence>FQSPLPWSKCREEWGPYCVDSDEGNVDVVKNLTNMSLSYSSELYFVKEVLHERENINDGIGLPNWELVIGLFVSWAVIFLIIIRGVKSSGKASYFLAIFPYVVLLILLIRALTLEGSIDGIIYFIKPQWEEILNPKVWYSAVTQDTEFMIGLKVGVYWRICWSIITPAIMTVILVYTFIAYEPLTYKDIVYPDWAYSIGWTISIFGILQLPIWAIVAIYRQPEDSLKEKIFQAFSPKKDWGPTDPLLREKYLKEMSLETSRTEDGFLSFVKNNVIG</sequence>
<comment type="similarity">
    <text evidence="2">Belongs to the sodium:neurotransmitter symporter (SNF) (TC 2.A.22) family.</text>
</comment>
<dbReference type="GO" id="GO:0005283">
    <property type="term" value="F:amino acid:sodium symporter activity"/>
    <property type="evidence" value="ECO:0007669"/>
    <property type="project" value="TreeGrafter"/>
</dbReference>
<evidence type="ECO:0000313" key="17">
    <source>
        <dbReference type="EnsemblMetazoa" id="MESCA008803-PA"/>
    </source>
</evidence>
<dbReference type="PROSITE" id="PS50267">
    <property type="entry name" value="NA_NEUROTRAN_SYMP_3"/>
    <property type="match status" value="2"/>
</dbReference>